<comment type="caution">
    <text evidence="4">The sequence shown here is derived from an EMBL/GenBank/DDBJ whole genome shotgun (WGS) entry which is preliminary data.</text>
</comment>
<dbReference type="EMBL" id="QBMN01000199">
    <property type="protein sequence ID" value="PZO34656.1"/>
    <property type="molecule type" value="Genomic_DNA"/>
</dbReference>
<evidence type="ECO:0000313" key="4">
    <source>
        <dbReference type="EMBL" id="PZO34656.1"/>
    </source>
</evidence>
<dbReference type="GO" id="GO:0032259">
    <property type="term" value="P:methylation"/>
    <property type="evidence" value="ECO:0007669"/>
    <property type="project" value="UniProtKB-KW"/>
</dbReference>
<dbReference type="AlphaFoldDB" id="A0A2W4VQB3"/>
<protein>
    <submittedName>
        <fullName evidence="4">SAM-dependent methyltransferase</fullName>
    </submittedName>
</protein>
<dbReference type="GO" id="GO:0008168">
    <property type="term" value="F:methyltransferase activity"/>
    <property type="evidence" value="ECO:0007669"/>
    <property type="project" value="UniProtKB-KW"/>
</dbReference>
<organism evidence="4 5">
    <name type="scientific">Shackletoniella antarctica</name>
    <dbReference type="NCBI Taxonomy" id="268115"/>
    <lineage>
        <taxon>Bacteria</taxon>
        <taxon>Bacillati</taxon>
        <taxon>Cyanobacteriota</taxon>
        <taxon>Cyanophyceae</taxon>
        <taxon>Oculatellales</taxon>
        <taxon>Oculatellaceae</taxon>
        <taxon>Shackletoniella</taxon>
    </lineage>
</organism>
<keyword evidence="2" id="KW-0472">Membrane</keyword>
<evidence type="ECO:0000313" key="5">
    <source>
        <dbReference type="Proteomes" id="UP000249081"/>
    </source>
</evidence>
<dbReference type="InterPro" id="IPR029063">
    <property type="entry name" value="SAM-dependent_MTases_sf"/>
</dbReference>
<evidence type="ECO:0000256" key="1">
    <source>
        <dbReference type="ARBA" id="ARBA00022679"/>
    </source>
</evidence>
<keyword evidence="2" id="KW-0812">Transmembrane</keyword>
<keyword evidence="4" id="KW-0489">Methyltransferase</keyword>
<dbReference type="Proteomes" id="UP000249081">
    <property type="component" value="Unassembled WGS sequence"/>
</dbReference>
<dbReference type="Pfam" id="PF08242">
    <property type="entry name" value="Methyltransf_12"/>
    <property type="match status" value="1"/>
</dbReference>
<dbReference type="Gene3D" id="3.40.50.150">
    <property type="entry name" value="Vaccinia Virus protein VP39"/>
    <property type="match status" value="1"/>
</dbReference>
<sequence length="257" mass="27927">MTCSSRADSRQKGLFPSISSVLRSLALVVVVWSLTACGTAALQVSPEYQTIAPSADGIGRVYLGREIAQTMGHQGAGWLDRPSRVLQERPRAAIAALDLHPTDIVADIGAGTGYFARRIAPLVPQGRVLAVDIQPEMLALLQTELEAKGIENVEPILGQLDSPNLPPSSIDLALMVDAYHEFAYPREVMTGVVAALKPGGRVVLAEYKAENPMIMIKRLHKMSVAQVRREMAVVGLEWVKTDDSLPEQHLLFFQKPA</sequence>
<evidence type="ECO:0000256" key="2">
    <source>
        <dbReference type="SAM" id="Phobius"/>
    </source>
</evidence>
<keyword evidence="2" id="KW-1133">Transmembrane helix</keyword>
<gene>
    <name evidence="4" type="ORF">DCF17_20075</name>
</gene>
<evidence type="ECO:0000259" key="3">
    <source>
        <dbReference type="Pfam" id="PF08242"/>
    </source>
</evidence>
<dbReference type="CDD" id="cd02440">
    <property type="entry name" value="AdoMet_MTases"/>
    <property type="match status" value="1"/>
</dbReference>
<feature type="transmembrane region" description="Helical" evidence="2">
    <location>
        <begin position="21"/>
        <end position="42"/>
    </location>
</feature>
<proteinExistence type="predicted"/>
<dbReference type="InterPro" id="IPR013217">
    <property type="entry name" value="Methyltransf_12"/>
</dbReference>
<dbReference type="PANTHER" id="PTHR43861:SF3">
    <property type="entry name" value="PUTATIVE (AFU_ORTHOLOGUE AFUA_2G14390)-RELATED"/>
    <property type="match status" value="1"/>
</dbReference>
<accession>A0A2W4VQB3</accession>
<keyword evidence="1 4" id="KW-0808">Transferase</keyword>
<feature type="domain" description="Methyltransferase type 12" evidence="3">
    <location>
        <begin position="107"/>
        <end position="202"/>
    </location>
</feature>
<dbReference type="SUPFAM" id="SSF53335">
    <property type="entry name" value="S-adenosyl-L-methionine-dependent methyltransferases"/>
    <property type="match status" value="1"/>
</dbReference>
<dbReference type="PANTHER" id="PTHR43861">
    <property type="entry name" value="TRANS-ACONITATE 2-METHYLTRANSFERASE-RELATED"/>
    <property type="match status" value="1"/>
</dbReference>
<reference evidence="5" key="1">
    <citation type="submission" date="2018-04" db="EMBL/GenBank/DDBJ databases">
        <authorList>
            <person name="Cornet L."/>
        </authorList>
    </citation>
    <scope>NUCLEOTIDE SEQUENCE [LARGE SCALE GENOMIC DNA]</scope>
</reference>
<name>A0A2W4VQB3_9CYAN</name>
<reference evidence="4 5" key="2">
    <citation type="submission" date="2018-06" db="EMBL/GenBank/DDBJ databases">
        <title>Metagenomic assembly of (sub)arctic Cyanobacteria and their associated microbiome from non-axenic cultures.</title>
        <authorList>
            <person name="Baurain D."/>
        </authorList>
    </citation>
    <scope>NUCLEOTIDE SEQUENCE [LARGE SCALE GENOMIC DNA]</scope>
    <source>
        <strain evidence="4">ULC041bin1</strain>
    </source>
</reference>